<dbReference type="AlphaFoldDB" id="A0A7W3LLC0"/>
<evidence type="ECO:0000256" key="1">
    <source>
        <dbReference type="SAM" id="SignalP"/>
    </source>
</evidence>
<evidence type="ECO:0000313" key="3">
    <source>
        <dbReference type="Proteomes" id="UP000572680"/>
    </source>
</evidence>
<organism evidence="2 3">
    <name type="scientific">Actinomadura namibiensis</name>
    <dbReference type="NCBI Taxonomy" id="182080"/>
    <lineage>
        <taxon>Bacteria</taxon>
        <taxon>Bacillati</taxon>
        <taxon>Actinomycetota</taxon>
        <taxon>Actinomycetes</taxon>
        <taxon>Streptosporangiales</taxon>
        <taxon>Thermomonosporaceae</taxon>
        <taxon>Actinomadura</taxon>
    </lineage>
</organism>
<dbReference type="Proteomes" id="UP000572680">
    <property type="component" value="Unassembled WGS sequence"/>
</dbReference>
<sequence>MKGLARTGLLALVVGGALMSATPAMAHGDDNDEYQSNSQILGVQTCRDVNVGVIAVVIDNILATNKEHGHCANGSAIDD</sequence>
<accession>A0A7W3LLC0</accession>
<dbReference type="EMBL" id="JACJIA010000002">
    <property type="protein sequence ID" value="MBA8950266.1"/>
    <property type="molecule type" value="Genomic_DNA"/>
</dbReference>
<keyword evidence="1" id="KW-0732">Signal</keyword>
<keyword evidence="3" id="KW-1185">Reference proteome</keyword>
<dbReference type="RefSeq" id="WP_067831990.1">
    <property type="nucleotide sequence ID" value="NZ_BAAALP010000035.1"/>
</dbReference>
<feature type="chain" id="PRO_5031318082" description="Secreted protein" evidence="1">
    <location>
        <begin position="27"/>
        <end position="79"/>
    </location>
</feature>
<feature type="signal peptide" evidence="1">
    <location>
        <begin position="1"/>
        <end position="26"/>
    </location>
</feature>
<evidence type="ECO:0008006" key="4">
    <source>
        <dbReference type="Google" id="ProtNLM"/>
    </source>
</evidence>
<protein>
    <recommendedName>
        <fullName evidence="4">Secreted protein</fullName>
    </recommendedName>
</protein>
<comment type="caution">
    <text evidence="2">The sequence shown here is derived from an EMBL/GenBank/DDBJ whole genome shotgun (WGS) entry which is preliminary data.</text>
</comment>
<gene>
    <name evidence="2" type="ORF">HNR61_001879</name>
</gene>
<proteinExistence type="predicted"/>
<name>A0A7W3LLC0_ACTNM</name>
<evidence type="ECO:0000313" key="2">
    <source>
        <dbReference type="EMBL" id="MBA8950266.1"/>
    </source>
</evidence>
<reference evidence="2 3" key="1">
    <citation type="submission" date="2020-08" db="EMBL/GenBank/DDBJ databases">
        <title>Genomic Encyclopedia of Type Strains, Phase IV (KMG-IV): sequencing the most valuable type-strain genomes for metagenomic binning, comparative biology and taxonomic classification.</title>
        <authorList>
            <person name="Goeker M."/>
        </authorList>
    </citation>
    <scope>NUCLEOTIDE SEQUENCE [LARGE SCALE GENOMIC DNA]</scope>
    <source>
        <strain evidence="2 3">DSM 44197</strain>
    </source>
</reference>